<proteinExistence type="predicted"/>
<dbReference type="EMBL" id="JACSIT010000151">
    <property type="protein sequence ID" value="MBC6996232.1"/>
    <property type="molecule type" value="Genomic_DNA"/>
</dbReference>
<organism evidence="1 2">
    <name type="scientific">Neolewinella lacunae</name>
    <dbReference type="NCBI Taxonomy" id="1517758"/>
    <lineage>
        <taxon>Bacteria</taxon>
        <taxon>Pseudomonadati</taxon>
        <taxon>Bacteroidota</taxon>
        <taxon>Saprospiria</taxon>
        <taxon>Saprospirales</taxon>
        <taxon>Lewinellaceae</taxon>
        <taxon>Neolewinella</taxon>
    </lineage>
</organism>
<dbReference type="Proteomes" id="UP000650081">
    <property type="component" value="Unassembled WGS sequence"/>
</dbReference>
<keyword evidence="2" id="KW-1185">Reference proteome</keyword>
<evidence type="ECO:0000313" key="2">
    <source>
        <dbReference type="Proteomes" id="UP000650081"/>
    </source>
</evidence>
<dbReference type="Pfam" id="PF08889">
    <property type="entry name" value="WbqC"/>
    <property type="match status" value="1"/>
</dbReference>
<comment type="caution">
    <text evidence="1">The sequence shown here is derived from an EMBL/GenBank/DDBJ whole genome shotgun (WGS) entry which is preliminary data.</text>
</comment>
<gene>
    <name evidence="1" type="ORF">H9S92_18825</name>
</gene>
<protein>
    <submittedName>
        <fullName evidence="1">WbqC family protein</fullName>
    </submittedName>
</protein>
<accession>A0A923PSZ0</accession>
<dbReference type="InterPro" id="IPR014985">
    <property type="entry name" value="WbqC"/>
</dbReference>
<dbReference type="AlphaFoldDB" id="A0A923PSZ0"/>
<reference evidence="1" key="1">
    <citation type="submission" date="2020-08" db="EMBL/GenBank/DDBJ databases">
        <title>Lewinella bacteria from marine environments.</title>
        <authorList>
            <person name="Zhong Y."/>
        </authorList>
    </citation>
    <scope>NUCLEOTIDE SEQUENCE</scope>
    <source>
        <strain evidence="1">KCTC 42187</strain>
    </source>
</reference>
<name>A0A923PSZ0_9BACT</name>
<evidence type="ECO:0000313" key="1">
    <source>
        <dbReference type="EMBL" id="MBC6996232.1"/>
    </source>
</evidence>
<dbReference type="RefSeq" id="WP_187468248.1">
    <property type="nucleotide sequence ID" value="NZ_JACSIT010000151.1"/>
</dbReference>
<sequence>MSLLTPTAYFPPATWFAAALEAGSWEIEAHENYQKGGWRNRCEIAGPNGRQTLSIPLEKGKHQKKPIREVSICYRTDWWRAHEQAIRTAYGRSPYFEFYADALFAVGRSHPATLWELNFRLLTTLGQLVAFPVVPQPSASFTPRGSALFLRETDLAEALPPYPQVFTDRHGYLPGLSVLDALFCQGPVVARLKGPVI</sequence>